<dbReference type="Pfam" id="PF05685">
    <property type="entry name" value="Uma2"/>
    <property type="match status" value="1"/>
</dbReference>
<gene>
    <name evidence="2" type="ORF">BJP34_32700</name>
</gene>
<sequence length="188" mass="21500">MIANPQSQKMTVEAYLEWEPHQELRYEFINGDILAMTGGSIPHNDIAINLLAALRPHVRPKGCRINIADAKVKVTESIYRYPDVVVSCDQRDRIAINAIQYPKLIVEVLSPATEALDRGKKFKEYRTLPSLEEYVLISSTEINVEIYRRGEGRLWLYRAYQAGDVITLESVGFEFAIALLYEDIPLDR</sequence>
<dbReference type="InterPro" id="IPR008538">
    <property type="entry name" value="Uma2"/>
</dbReference>
<dbReference type="InterPro" id="IPR011335">
    <property type="entry name" value="Restrct_endonuc-II-like"/>
</dbReference>
<evidence type="ECO:0000259" key="1">
    <source>
        <dbReference type="Pfam" id="PF05685"/>
    </source>
</evidence>
<dbReference type="KEGG" id="mpro:BJP34_32700"/>
<dbReference type="Proteomes" id="UP000177870">
    <property type="component" value="Chromosome"/>
</dbReference>
<dbReference type="Gene3D" id="3.90.1570.10">
    <property type="entry name" value="tt1808, chain A"/>
    <property type="match status" value="1"/>
</dbReference>
<dbReference type="PANTHER" id="PTHR36558">
    <property type="entry name" value="GLR1098 PROTEIN"/>
    <property type="match status" value="1"/>
</dbReference>
<dbReference type="EMBL" id="CP017599">
    <property type="protein sequence ID" value="AOX03561.1"/>
    <property type="molecule type" value="Genomic_DNA"/>
</dbReference>
<dbReference type="RefSeq" id="WP_070395933.1">
    <property type="nucleotide sequence ID" value="NZ_CP017599.1"/>
</dbReference>
<organism evidence="2 3">
    <name type="scientific">Moorena producens PAL-8-15-08-1</name>
    <dbReference type="NCBI Taxonomy" id="1458985"/>
    <lineage>
        <taxon>Bacteria</taxon>
        <taxon>Bacillati</taxon>
        <taxon>Cyanobacteriota</taxon>
        <taxon>Cyanophyceae</taxon>
        <taxon>Coleofasciculales</taxon>
        <taxon>Coleofasciculaceae</taxon>
        <taxon>Moorena</taxon>
    </lineage>
</organism>
<dbReference type="OrthoDB" id="422510at2"/>
<dbReference type="PANTHER" id="PTHR36558:SF1">
    <property type="entry name" value="RESTRICTION ENDONUCLEASE DOMAIN-CONTAINING PROTEIN-RELATED"/>
    <property type="match status" value="1"/>
</dbReference>
<name>A0A1D8U0X1_9CYAN</name>
<dbReference type="InterPro" id="IPR012296">
    <property type="entry name" value="Nuclease_put_TT1808"/>
</dbReference>
<dbReference type="CDD" id="cd06260">
    <property type="entry name" value="DUF820-like"/>
    <property type="match status" value="1"/>
</dbReference>
<dbReference type="STRING" id="1458985.BJP34_32700"/>
<evidence type="ECO:0000313" key="2">
    <source>
        <dbReference type="EMBL" id="AOX03561.1"/>
    </source>
</evidence>
<protein>
    <recommendedName>
        <fullName evidence="1">Putative restriction endonuclease domain-containing protein</fullName>
    </recommendedName>
</protein>
<reference evidence="3" key="1">
    <citation type="submission" date="2016-10" db="EMBL/GenBank/DDBJ databases">
        <title>Comparative genomics uncovers the prolific and rare metabolic potential of the cyanobacterial genus Moorea.</title>
        <authorList>
            <person name="Leao T."/>
            <person name="Castelao G."/>
            <person name="Korobeynikov A."/>
            <person name="Monroe E.A."/>
            <person name="Podell S."/>
            <person name="Glukhov E."/>
            <person name="Allen E."/>
            <person name="Gerwick W.H."/>
            <person name="Gerwick L."/>
        </authorList>
    </citation>
    <scope>NUCLEOTIDE SEQUENCE [LARGE SCALE GENOMIC DNA]</scope>
    <source>
        <strain evidence="3">PAL-8-15-08-1</strain>
    </source>
</reference>
<dbReference type="AlphaFoldDB" id="A0A1D8U0X1"/>
<accession>A0A1D8U0X1</accession>
<evidence type="ECO:0000313" key="3">
    <source>
        <dbReference type="Proteomes" id="UP000177870"/>
    </source>
</evidence>
<feature type="domain" description="Putative restriction endonuclease" evidence="1">
    <location>
        <begin position="12"/>
        <end position="176"/>
    </location>
</feature>
<dbReference type="SUPFAM" id="SSF52980">
    <property type="entry name" value="Restriction endonuclease-like"/>
    <property type="match status" value="1"/>
</dbReference>
<proteinExistence type="predicted"/>